<dbReference type="Pfam" id="PF01029">
    <property type="entry name" value="NusB"/>
    <property type="match status" value="1"/>
</dbReference>
<evidence type="ECO:0000313" key="9">
    <source>
        <dbReference type="Proteomes" id="UP001185012"/>
    </source>
</evidence>
<evidence type="ECO:0000256" key="3">
    <source>
        <dbReference type="ARBA" id="ARBA00022884"/>
    </source>
</evidence>
<proteinExistence type="inferred from homology"/>
<dbReference type="Gene3D" id="1.10.940.10">
    <property type="entry name" value="NusB-like"/>
    <property type="match status" value="1"/>
</dbReference>
<evidence type="ECO:0000259" key="7">
    <source>
        <dbReference type="Pfam" id="PF01029"/>
    </source>
</evidence>
<keyword evidence="5 6" id="KW-0804">Transcription</keyword>
<comment type="function">
    <text evidence="6">Involved in transcription antitermination. Required for transcription of ribosomal RNA (rRNA) genes. Binds specifically to the boxA antiterminator sequence of the ribosomal RNA (rrn) operons.</text>
</comment>
<sequence length="138" mass="16297">MSRRKVREKALQALYQLQLNKQDKEEWLRREDRKLADPIDPRDREFFGRLVQGVIQNQEQLDQQIEGYLKKDWTLSRLSLVDQMILRLSVYELLHEPDIPNRVSLNEAVELAKTFSGDESPKFINGVLASFLRDRQGE</sequence>
<dbReference type="PANTHER" id="PTHR11078">
    <property type="entry name" value="N UTILIZATION SUBSTANCE PROTEIN B-RELATED"/>
    <property type="match status" value="1"/>
</dbReference>
<evidence type="ECO:0000256" key="5">
    <source>
        <dbReference type="ARBA" id="ARBA00023163"/>
    </source>
</evidence>
<dbReference type="PANTHER" id="PTHR11078:SF3">
    <property type="entry name" value="ANTITERMINATION NUSB DOMAIN-CONTAINING PROTEIN"/>
    <property type="match status" value="1"/>
</dbReference>
<accession>A0ABU1IKJ2</accession>
<dbReference type="NCBIfam" id="NF001223">
    <property type="entry name" value="PRK00202.1-1"/>
    <property type="match status" value="1"/>
</dbReference>
<keyword evidence="9" id="KW-1185">Reference proteome</keyword>
<comment type="caution">
    <text evidence="8">The sequence shown here is derived from an EMBL/GenBank/DDBJ whole genome shotgun (WGS) entry which is preliminary data.</text>
</comment>
<dbReference type="InterPro" id="IPR035926">
    <property type="entry name" value="NusB-like_sf"/>
</dbReference>
<evidence type="ECO:0000256" key="2">
    <source>
        <dbReference type="ARBA" id="ARBA00022814"/>
    </source>
</evidence>
<evidence type="ECO:0000256" key="6">
    <source>
        <dbReference type="HAMAP-Rule" id="MF_00073"/>
    </source>
</evidence>
<dbReference type="Proteomes" id="UP001185012">
    <property type="component" value="Unassembled WGS sequence"/>
</dbReference>
<feature type="domain" description="NusB/RsmB/TIM44" evidence="7">
    <location>
        <begin position="5"/>
        <end position="133"/>
    </location>
</feature>
<keyword evidence="4 6" id="KW-0805">Transcription regulation</keyword>
<name>A0ABU1IKJ2_9BACL</name>
<protein>
    <recommendedName>
        <fullName evidence="6">Transcription antitermination protein NusB</fullName>
    </recommendedName>
    <alternativeName>
        <fullName evidence="6">Antitermination factor NusB</fullName>
    </alternativeName>
</protein>
<organism evidence="8 9">
    <name type="scientific">Desmospora profundinema</name>
    <dbReference type="NCBI Taxonomy" id="1571184"/>
    <lineage>
        <taxon>Bacteria</taxon>
        <taxon>Bacillati</taxon>
        <taxon>Bacillota</taxon>
        <taxon>Bacilli</taxon>
        <taxon>Bacillales</taxon>
        <taxon>Thermoactinomycetaceae</taxon>
        <taxon>Desmospora</taxon>
    </lineage>
</organism>
<comment type="similarity">
    <text evidence="1 6">Belongs to the NusB family.</text>
</comment>
<dbReference type="SUPFAM" id="SSF48013">
    <property type="entry name" value="NusB-like"/>
    <property type="match status" value="1"/>
</dbReference>
<evidence type="ECO:0000256" key="4">
    <source>
        <dbReference type="ARBA" id="ARBA00023015"/>
    </source>
</evidence>
<keyword evidence="3 6" id="KW-0694">RNA-binding</keyword>
<dbReference type="EMBL" id="JAVDQG010000001">
    <property type="protein sequence ID" value="MDR6224649.1"/>
    <property type="molecule type" value="Genomic_DNA"/>
</dbReference>
<evidence type="ECO:0000256" key="1">
    <source>
        <dbReference type="ARBA" id="ARBA00005952"/>
    </source>
</evidence>
<reference evidence="8 9" key="1">
    <citation type="submission" date="2023-07" db="EMBL/GenBank/DDBJ databases">
        <title>Genomic Encyclopedia of Type Strains, Phase IV (KMG-IV): sequencing the most valuable type-strain genomes for metagenomic binning, comparative biology and taxonomic classification.</title>
        <authorList>
            <person name="Goeker M."/>
        </authorList>
    </citation>
    <scope>NUCLEOTIDE SEQUENCE [LARGE SCALE GENOMIC DNA]</scope>
    <source>
        <strain evidence="8 9">DSM 45903</strain>
    </source>
</reference>
<dbReference type="InterPro" id="IPR006027">
    <property type="entry name" value="NusB_RsmB_TIM44"/>
</dbReference>
<gene>
    <name evidence="6" type="primary">nusB</name>
    <name evidence="8" type="ORF">JOE21_000637</name>
</gene>
<dbReference type="RefSeq" id="WP_309862146.1">
    <property type="nucleotide sequence ID" value="NZ_JAVDQG010000001.1"/>
</dbReference>
<dbReference type="NCBIfam" id="TIGR01951">
    <property type="entry name" value="nusB"/>
    <property type="match status" value="1"/>
</dbReference>
<evidence type="ECO:0000313" key="8">
    <source>
        <dbReference type="EMBL" id="MDR6224649.1"/>
    </source>
</evidence>
<dbReference type="InterPro" id="IPR011605">
    <property type="entry name" value="NusB_fam"/>
</dbReference>
<dbReference type="CDD" id="cd00619">
    <property type="entry name" value="Terminator_NusB"/>
    <property type="match status" value="1"/>
</dbReference>
<keyword evidence="2 6" id="KW-0889">Transcription antitermination</keyword>
<dbReference type="HAMAP" id="MF_00073">
    <property type="entry name" value="NusB"/>
    <property type="match status" value="1"/>
</dbReference>